<keyword evidence="1" id="KW-0282">Flagellum</keyword>
<evidence type="ECO:0000313" key="2">
    <source>
        <dbReference type="Proteomes" id="UP000585363"/>
    </source>
</evidence>
<proteinExistence type="predicted"/>
<dbReference type="AlphaFoldDB" id="A0A848MPT4"/>
<keyword evidence="1" id="KW-0969">Cilium</keyword>
<reference evidence="1 2" key="1">
    <citation type="submission" date="2020-01" db="EMBL/GenBank/DDBJ databases">
        <authorList>
            <person name="Lee S.D."/>
        </authorList>
    </citation>
    <scope>NUCLEOTIDE SEQUENCE [LARGE SCALE GENOMIC DNA]</scope>
    <source>
        <strain evidence="1 2">SAP-1</strain>
    </source>
</reference>
<comment type="caution">
    <text evidence="1">The sequence shown here is derived from an EMBL/GenBank/DDBJ whole genome shotgun (WGS) entry which is preliminary data.</text>
</comment>
<name>A0A848MPT4_9GAMM</name>
<protein>
    <submittedName>
        <fullName evidence="1">Flagellar protein FliB</fullName>
    </submittedName>
</protein>
<reference evidence="1 2" key="2">
    <citation type="submission" date="2020-06" db="EMBL/GenBank/DDBJ databases">
        <title>Polyphasic characterization of a Rahnella strain isolated from tree sap.</title>
        <authorList>
            <person name="Kim I.S."/>
        </authorList>
    </citation>
    <scope>NUCLEOTIDE SEQUENCE [LARGE SCALE GENOMIC DNA]</scope>
    <source>
        <strain evidence="1 2">SAP-1</strain>
    </source>
</reference>
<accession>A0A848MPT4</accession>
<dbReference type="RefSeq" id="WP_169403801.1">
    <property type="nucleotide sequence ID" value="NZ_JAADJU010000007.1"/>
</dbReference>
<dbReference type="Proteomes" id="UP000585363">
    <property type="component" value="Unassembled WGS sequence"/>
</dbReference>
<sequence length="401" mass="46119">MKEILVSQPAYVTRFSCIGAACRDHCCKRWEITLDKTTYNKYLKSEIPNIRKIAQEHIKVGKKSFQHWANMSLDSEGNCFYLNEQRLCEVHKQLGADALSYTCTIYPRVNQVYKNEELKSLNMSCPEASKQILFSPDALLNQTSSYIKDSYHSQPAADSEGRLINLFCANLMLVPQPRVEHNIYAIIYFILAAEKAQGTLDNKLQSMEAAYQAITLQMQNGQLAASLQNINEMQTLELQLLMNLQKHILIIKGLRGQAKLVSYMITLNEFFPGGLSEQQLSTNLSRLKSAWDEIALPWLNQRPYILRNFFQYRLYHDQFGIKRTGSLLKDLYLIMADYFFIKSMLSATALVKGELTDDDIIDVMYSYSTFRQHEMTAQQNFSDEIDLCKRGDDLSVVRLLV</sequence>
<keyword evidence="1" id="KW-0966">Cell projection</keyword>
<organism evidence="1 2">
    <name type="scientific">Rouxiella aceris</name>
    <dbReference type="NCBI Taxonomy" id="2703884"/>
    <lineage>
        <taxon>Bacteria</taxon>
        <taxon>Pseudomonadati</taxon>
        <taxon>Pseudomonadota</taxon>
        <taxon>Gammaproteobacteria</taxon>
        <taxon>Enterobacterales</taxon>
        <taxon>Yersiniaceae</taxon>
        <taxon>Rouxiella</taxon>
    </lineage>
</organism>
<keyword evidence="2" id="KW-1185">Reference proteome</keyword>
<gene>
    <name evidence="1" type="ORF">GW590_14675</name>
</gene>
<dbReference type="EMBL" id="JAADJU010000007">
    <property type="protein sequence ID" value="NMP28104.1"/>
    <property type="molecule type" value="Genomic_DNA"/>
</dbReference>
<evidence type="ECO:0000313" key="1">
    <source>
        <dbReference type="EMBL" id="NMP28104.1"/>
    </source>
</evidence>
<dbReference type="NCBIfam" id="NF038110">
    <property type="entry name" value="Lys_methyl_FliB"/>
    <property type="match status" value="1"/>
</dbReference>